<organism evidence="2 3">
    <name type="scientific">Vibrio gallaecicus</name>
    <dbReference type="NCBI Taxonomy" id="552386"/>
    <lineage>
        <taxon>Bacteria</taxon>
        <taxon>Pseudomonadati</taxon>
        <taxon>Pseudomonadota</taxon>
        <taxon>Gammaproteobacteria</taxon>
        <taxon>Vibrionales</taxon>
        <taxon>Vibrionaceae</taxon>
        <taxon>Vibrio</taxon>
    </lineage>
</organism>
<dbReference type="PANTHER" id="PTHR34385">
    <property type="entry name" value="D-ALANYL-D-ALANINE CARBOXYPEPTIDASE"/>
    <property type="match status" value="1"/>
</dbReference>
<comment type="caution">
    <text evidence="2">The sequence shown here is derived from an EMBL/GenBank/DDBJ whole genome shotgun (WGS) entry which is preliminary data.</text>
</comment>
<feature type="domain" description="D-alanyl-D-alanine carboxypeptidase-like core" evidence="1">
    <location>
        <begin position="27"/>
        <end position="176"/>
    </location>
</feature>
<keyword evidence="3" id="KW-1185">Reference proteome</keyword>
<dbReference type="PANTHER" id="PTHR34385:SF1">
    <property type="entry name" value="PEPTIDOGLYCAN L-ALANYL-D-GLUTAMATE ENDOPEPTIDASE CWLK"/>
    <property type="match status" value="1"/>
</dbReference>
<evidence type="ECO:0000259" key="1">
    <source>
        <dbReference type="Pfam" id="PF02557"/>
    </source>
</evidence>
<dbReference type="InterPro" id="IPR009045">
    <property type="entry name" value="Zn_M74/Hedgehog-like"/>
</dbReference>
<dbReference type="CDD" id="cd14847">
    <property type="entry name" value="DD-carboxypeptidase_like"/>
    <property type="match status" value="1"/>
</dbReference>
<dbReference type="RefSeq" id="WP_372267380.1">
    <property type="nucleotide sequence ID" value="NZ_JBFRUW010000063.1"/>
</dbReference>
<evidence type="ECO:0000313" key="2">
    <source>
        <dbReference type="EMBL" id="MFA0570049.1"/>
    </source>
</evidence>
<name>A0ABV4NGA1_9VIBR</name>
<accession>A0ABV4NGA1</accession>
<sequence length="224" mass="25689">MTPEQLTGQTESHLTEMLIGEKYFLTHPQVQSDLQSLVKAAHDDGFKLEIASGFRSYARQASIWNSKFSGQRKILDSHSQPIDFNSLSEQERMWAILRWSALPGASRHHWGCDFDVFSRTCLPEATQLQLEPWEYLTGHQKSFYNWMLANIEKYHFFFPYSKDLGGVAIEPWHISHRSISKDCLSQLSPLILGNQLLSEPILGQAIIIDQLDNIYSQFIGNISD</sequence>
<gene>
    <name evidence="2" type="ORF">AB4566_17385</name>
</gene>
<dbReference type="InterPro" id="IPR052179">
    <property type="entry name" value="DD-CPase-like"/>
</dbReference>
<dbReference type="Gene3D" id="3.30.1380.10">
    <property type="match status" value="1"/>
</dbReference>
<reference evidence="2 3" key="1">
    <citation type="journal article" date="2024" name="ISME J.">
        <title>Tailless and filamentous prophages are predominant in marine Vibrio.</title>
        <authorList>
            <person name="Steensen K."/>
            <person name="Seneca J."/>
            <person name="Bartlau N."/>
            <person name="Yu X.A."/>
            <person name="Hussain F.A."/>
            <person name="Polz M.F."/>
        </authorList>
    </citation>
    <scope>NUCLEOTIDE SEQUENCE [LARGE SCALE GENOMIC DNA]</scope>
    <source>
        <strain evidence="2 3">10N.222.51.A1</strain>
    </source>
</reference>
<dbReference type="Proteomes" id="UP001570417">
    <property type="component" value="Unassembled WGS sequence"/>
</dbReference>
<proteinExistence type="predicted"/>
<dbReference type="Pfam" id="PF02557">
    <property type="entry name" value="VanY"/>
    <property type="match status" value="1"/>
</dbReference>
<protein>
    <submittedName>
        <fullName evidence="2">M15 family metallopeptidase</fullName>
    </submittedName>
</protein>
<evidence type="ECO:0000313" key="3">
    <source>
        <dbReference type="Proteomes" id="UP001570417"/>
    </source>
</evidence>
<dbReference type="SUPFAM" id="SSF55166">
    <property type="entry name" value="Hedgehog/DD-peptidase"/>
    <property type="match status" value="1"/>
</dbReference>
<dbReference type="EMBL" id="JBFRUW010000063">
    <property type="protein sequence ID" value="MFA0570049.1"/>
    <property type="molecule type" value="Genomic_DNA"/>
</dbReference>
<dbReference type="InterPro" id="IPR003709">
    <property type="entry name" value="VanY-like_core_dom"/>
</dbReference>